<accession>A0A3B0AWE9</accession>
<proteinExistence type="predicted"/>
<dbReference type="AlphaFoldDB" id="A0A3B0AWE9"/>
<reference evidence="1 2" key="1">
    <citation type="journal article" date="2007" name="Int. J. Syst. Evol. Microbiol.">
        <title>Paenibacillus ginsengarvi sp. nov., isolated from soil from ginseng cultivation.</title>
        <authorList>
            <person name="Yoon M.H."/>
            <person name="Ten L.N."/>
            <person name="Im W.T."/>
        </authorList>
    </citation>
    <scope>NUCLEOTIDE SEQUENCE [LARGE SCALE GENOMIC DNA]</scope>
    <source>
        <strain evidence="1 2">KCTC 13059</strain>
    </source>
</reference>
<dbReference type="RefSeq" id="WP_120751666.1">
    <property type="nucleotide sequence ID" value="NZ_RBAH01000041.1"/>
</dbReference>
<gene>
    <name evidence="1" type="ORF">D7M11_33680</name>
</gene>
<dbReference type="OrthoDB" id="1739422at2"/>
<dbReference type="Proteomes" id="UP000282311">
    <property type="component" value="Unassembled WGS sequence"/>
</dbReference>
<evidence type="ECO:0008006" key="3">
    <source>
        <dbReference type="Google" id="ProtNLM"/>
    </source>
</evidence>
<evidence type="ECO:0000313" key="2">
    <source>
        <dbReference type="Proteomes" id="UP000282311"/>
    </source>
</evidence>
<organism evidence="1 2">
    <name type="scientific">Paenibacillus ginsengarvi</name>
    <dbReference type="NCBI Taxonomy" id="400777"/>
    <lineage>
        <taxon>Bacteria</taxon>
        <taxon>Bacillati</taxon>
        <taxon>Bacillota</taxon>
        <taxon>Bacilli</taxon>
        <taxon>Bacillales</taxon>
        <taxon>Paenibacillaceae</taxon>
        <taxon>Paenibacillus</taxon>
    </lineage>
</organism>
<comment type="caution">
    <text evidence="1">The sequence shown here is derived from an EMBL/GenBank/DDBJ whole genome shotgun (WGS) entry which is preliminary data.</text>
</comment>
<name>A0A3B0AWE9_9BACL</name>
<evidence type="ECO:0000313" key="1">
    <source>
        <dbReference type="EMBL" id="RKN64598.1"/>
    </source>
</evidence>
<dbReference type="EMBL" id="RBAH01000041">
    <property type="protein sequence ID" value="RKN64598.1"/>
    <property type="molecule type" value="Genomic_DNA"/>
</dbReference>
<protein>
    <recommendedName>
        <fullName evidence="3">Protein kinase domain-containing protein</fullName>
    </recommendedName>
</protein>
<sequence length="146" mass="16735">MNKKIKRMISGQKVVGGGMSRIVYDLGNGYVLKIAQSKDGIISNKREVTIYKSAPLILKKHLGHIKKYGDGYSWIVMKGYHLNFKKTDRIMRKLITMKADFRKYGIIPSDITSKNGNPNNKNIRRKPNGEIVIIDYGDFEWRKATT</sequence>
<keyword evidence="2" id="KW-1185">Reference proteome</keyword>